<protein>
    <recommendedName>
        <fullName evidence="1">DUF3991 domain-containing protein</fullName>
    </recommendedName>
</protein>
<name>A0A4Z0YDF7_9FIRM</name>
<organism evidence="2 3">
    <name type="scientific">Caproiciproducens galactitolivorans</name>
    <dbReference type="NCBI Taxonomy" id="642589"/>
    <lineage>
        <taxon>Bacteria</taxon>
        <taxon>Bacillati</taxon>
        <taxon>Bacillota</taxon>
        <taxon>Clostridia</taxon>
        <taxon>Eubacteriales</taxon>
        <taxon>Acutalibacteraceae</taxon>
        <taxon>Caproiciproducens</taxon>
    </lineage>
</organism>
<keyword evidence="3" id="KW-1185">Reference proteome</keyword>
<dbReference type="Pfam" id="PF13155">
    <property type="entry name" value="Toprim_2"/>
    <property type="match status" value="1"/>
</dbReference>
<dbReference type="RefSeq" id="WP_135658005.1">
    <property type="nucleotide sequence ID" value="NZ_SRMQ01000002.1"/>
</dbReference>
<dbReference type="AlphaFoldDB" id="A0A4Z0YDF7"/>
<dbReference type="EMBL" id="SRMQ01000002">
    <property type="protein sequence ID" value="TGJ77455.1"/>
    <property type="molecule type" value="Genomic_DNA"/>
</dbReference>
<dbReference type="Gene3D" id="3.40.1360.10">
    <property type="match status" value="1"/>
</dbReference>
<evidence type="ECO:0000259" key="1">
    <source>
        <dbReference type="Pfam" id="PF13154"/>
    </source>
</evidence>
<dbReference type="InterPro" id="IPR025054">
    <property type="entry name" value="DUF3991"/>
</dbReference>
<proteinExistence type="predicted"/>
<comment type="caution">
    <text evidence="2">The sequence shown here is derived from an EMBL/GenBank/DDBJ whole genome shotgun (WGS) entry which is preliminary data.</text>
</comment>
<sequence length="308" mass="35452">MSKYVEFTQEEIDRAAHTDIKSFLEAKGEKVLRSGSEWMWAANPSVKIRGHVFCEHATGEGGTAIDFLCAFYNCRFPDAVLTLLGEDYNGVRLRRNTAPPPERKPFKLPQESRNMKRLYAYLMQERKIDPDIISFFVHQRSLYESSNTHNAVFVGYDRMGKARSAHEKGTLSDRPYRRDVPGSSNDYFFNYSGGSEWLFVFEAPIDLMSFICLHKDKNWKKHNYLALGGLSDRALARFLSEYSNIRKIVFCLDNDANAKNKDGSPAPNHGQVAARQFCHDYGQKRYDTCVMVPDLKDWNEVQKSRSQQ</sequence>
<evidence type="ECO:0000313" key="3">
    <source>
        <dbReference type="Proteomes" id="UP000297714"/>
    </source>
</evidence>
<dbReference type="Pfam" id="PF13154">
    <property type="entry name" value="DUF3991"/>
    <property type="match status" value="1"/>
</dbReference>
<dbReference type="Proteomes" id="UP000297714">
    <property type="component" value="Unassembled WGS sequence"/>
</dbReference>
<dbReference type="SUPFAM" id="SSF57783">
    <property type="entry name" value="Zinc beta-ribbon"/>
    <property type="match status" value="1"/>
</dbReference>
<reference evidence="2 3" key="1">
    <citation type="submission" date="2019-04" db="EMBL/GenBank/DDBJ databases">
        <authorList>
            <person name="Poehlein A."/>
            <person name="Bengelsdorf F.R."/>
            <person name="Duerre P."/>
            <person name="Daniel R."/>
        </authorList>
    </citation>
    <scope>NUCLEOTIDE SEQUENCE [LARGE SCALE GENOMIC DNA]</scope>
    <source>
        <strain evidence="2 3">BS-1</strain>
    </source>
</reference>
<evidence type="ECO:0000313" key="2">
    <source>
        <dbReference type="EMBL" id="TGJ77455.1"/>
    </source>
</evidence>
<gene>
    <name evidence="2" type="ORF">CAGA_08250</name>
</gene>
<accession>A0A4Z0YDF7</accession>
<dbReference type="OrthoDB" id="9802530at2"/>
<feature type="domain" description="DUF3991" evidence="1">
    <location>
        <begin position="120"/>
        <end position="185"/>
    </location>
</feature>